<dbReference type="InterPro" id="IPR029377">
    <property type="entry name" value="TMEM220"/>
</dbReference>
<keyword evidence="1" id="KW-1133">Transmembrane helix</keyword>
<gene>
    <name evidence="2" type="ORF">CH360_03280</name>
    <name evidence="3" type="ORF">CH373_03285</name>
</gene>
<dbReference type="Proteomes" id="UP000231962">
    <property type="component" value="Unassembled WGS sequence"/>
</dbReference>
<feature type="transmembrane region" description="Helical" evidence="1">
    <location>
        <begin position="60"/>
        <end position="82"/>
    </location>
</feature>
<dbReference type="EMBL" id="NPDZ01000001">
    <property type="protein sequence ID" value="PJZ75231.1"/>
    <property type="molecule type" value="Genomic_DNA"/>
</dbReference>
<name>A0A2M9ZTC0_9LEPT</name>
<feature type="transmembrane region" description="Helical" evidence="1">
    <location>
        <begin position="28"/>
        <end position="48"/>
    </location>
</feature>
<keyword evidence="1" id="KW-0812">Transmembrane</keyword>
<reference evidence="4 5" key="1">
    <citation type="submission" date="2017-07" db="EMBL/GenBank/DDBJ databases">
        <title>Leptospira spp. isolated from tropical soils.</title>
        <authorList>
            <person name="Thibeaux R."/>
            <person name="Iraola G."/>
            <person name="Ferres I."/>
            <person name="Bierque E."/>
            <person name="Girault D."/>
            <person name="Soupe-Gilbert M.-E."/>
            <person name="Picardeau M."/>
            <person name="Goarant C."/>
        </authorList>
    </citation>
    <scope>NUCLEOTIDE SEQUENCE [LARGE SCALE GENOMIC DNA]</scope>
    <source>
        <strain evidence="3 5">FH1-B-B1</strain>
        <strain evidence="2 4">FH1-B-C1</strain>
    </source>
</reference>
<evidence type="ECO:0000256" key="1">
    <source>
        <dbReference type="SAM" id="Phobius"/>
    </source>
</evidence>
<feature type="transmembrane region" description="Helical" evidence="1">
    <location>
        <begin position="94"/>
        <end position="110"/>
    </location>
</feature>
<keyword evidence="4" id="KW-1185">Reference proteome</keyword>
<comment type="caution">
    <text evidence="3">The sequence shown here is derived from an EMBL/GenBank/DDBJ whole genome shotgun (WGS) entry which is preliminary data.</text>
</comment>
<evidence type="ECO:0000313" key="2">
    <source>
        <dbReference type="EMBL" id="PJZ71522.1"/>
    </source>
</evidence>
<feature type="transmembrane region" description="Helical" evidence="1">
    <location>
        <begin position="5"/>
        <end position="22"/>
    </location>
</feature>
<sequence length="116" mass="13388">MPKEFFKGFTVLSWIVFAALQYNDPDPYLWMPAYLSVSFLYASSWVSLFRSPVWERRLRIFSLSLAAVFLAWGITTFLVNPIADFDSETFRESLGLTLSSIWCLIYPLLAKTKKGN</sequence>
<dbReference type="OrthoDB" id="341808at2"/>
<keyword evidence="1" id="KW-0472">Membrane</keyword>
<proteinExistence type="predicted"/>
<evidence type="ECO:0000313" key="5">
    <source>
        <dbReference type="Proteomes" id="UP000231990"/>
    </source>
</evidence>
<dbReference type="Pfam" id="PF15071">
    <property type="entry name" value="TMEM220"/>
    <property type="match status" value="1"/>
</dbReference>
<dbReference type="EMBL" id="NPDY01000001">
    <property type="protein sequence ID" value="PJZ71522.1"/>
    <property type="molecule type" value="Genomic_DNA"/>
</dbReference>
<evidence type="ECO:0000313" key="3">
    <source>
        <dbReference type="EMBL" id="PJZ75231.1"/>
    </source>
</evidence>
<dbReference type="AlphaFoldDB" id="A0A2M9ZTC0"/>
<accession>A0A2M9ZTC0</accession>
<organism evidence="3 5">
    <name type="scientific">Leptospira perolatii</name>
    <dbReference type="NCBI Taxonomy" id="2023191"/>
    <lineage>
        <taxon>Bacteria</taxon>
        <taxon>Pseudomonadati</taxon>
        <taxon>Spirochaetota</taxon>
        <taxon>Spirochaetia</taxon>
        <taxon>Leptospirales</taxon>
        <taxon>Leptospiraceae</taxon>
        <taxon>Leptospira</taxon>
    </lineage>
</organism>
<dbReference type="Proteomes" id="UP000231990">
    <property type="component" value="Unassembled WGS sequence"/>
</dbReference>
<evidence type="ECO:0000313" key="4">
    <source>
        <dbReference type="Proteomes" id="UP000231962"/>
    </source>
</evidence>
<protein>
    <submittedName>
        <fullName evidence="3">Uncharacterized protein</fullName>
    </submittedName>
</protein>